<dbReference type="NCBIfam" id="NF041644">
    <property type="entry name" value="CBO0543_fam"/>
    <property type="match status" value="1"/>
</dbReference>
<evidence type="ECO:0000256" key="1">
    <source>
        <dbReference type="SAM" id="Phobius"/>
    </source>
</evidence>
<proteinExistence type="predicted"/>
<feature type="transmembrane region" description="Helical" evidence="1">
    <location>
        <begin position="74"/>
        <end position="92"/>
    </location>
</feature>
<keyword evidence="1" id="KW-0812">Transmembrane</keyword>
<feature type="transmembrane region" description="Helical" evidence="1">
    <location>
        <begin position="35"/>
        <end position="54"/>
    </location>
</feature>
<feature type="transmembrane region" description="Helical" evidence="1">
    <location>
        <begin position="6"/>
        <end position="28"/>
    </location>
</feature>
<organism evidence="2 3">
    <name type="scientific">Clostridium polyendosporum</name>
    <dbReference type="NCBI Taxonomy" id="69208"/>
    <lineage>
        <taxon>Bacteria</taxon>
        <taxon>Bacillati</taxon>
        <taxon>Bacillota</taxon>
        <taxon>Clostridia</taxon>
        <taxon>Eubacteriales</taxon>
        <taxon>Clostridiaceae</taxon>
        <taxon>Clostridium</taxon>
    </lineage>
</organism>
<keyword evidence="3" id="KW-1185">Reference proteome</keyword>
<reference evidence="2" key="1">
    <citation type="submission" date="2021-03" db="EMBL/GenBank/DDBJ databases">
        <title>Taxonomic study of Clostridium polyendosporum from meadow-gley soil under rice.</title>
        <authorList>
            <person name="Kobayashi H."/>
            <person name="Tanizawa Y."/>
            <person name="Yagura M."/>
        </authorList>
    </citation>
    <scope>NUCLEOTIDE SEQUENCE</scope>
    <source>
        <strain evidence="2">JCM 30710</strain>
    </source>
</reference>
<feature type="transmembrane region" description="Helical" evidence="1">
    <location>
        <begin position="131"/>
        <end position="153"/>
    </location>
</feature>
<protein>
    <submittedName>
        <fullName evidence="2">Uncharacterized protein</fullName>
    </submittedName>
</protein>
<evidence type="ECO:0000313" key="3">
    <source>
        <dbReference type="Proteomes" id="UP000679179"/>
    </source>
</evidence>
<comment type="caution">
    <text evidence="2">The sequence shown here is derived from an EMBL/GenBank/DDBJ whole genome shotgun (WGS) entry which is preliminary data.</text>
</comment>
<name>A0A919VF02_9CLOT</name>
<keyword evidence="1" id="KW-1133">Transmembrane helix</keyword>
<dbReference type="Proteomes" id="UP000679179">
    <property type="component" value="Unassembled WGS sequence"/>
</dbReference>
<accession>A0A919VF02</accession>
<dbReference type="InterPro" id="IPR048147">
    <property type="entry name" value="CBO0543-like"/>
</dbReference>
<dbReference type="EMBL" id="BOPZ01000002">
    <property type="protein sequence ID" value="GIM27632.1"/>
    <property type="molecule type" value="Genomic_DNA"/>
</dbReference>
<dbReference type="AlphaFoldDB" id="A0A919VF02"/>
<sequence length="160" mass="19592">MKVNMSKDTIIMCIGCLLATILLILFVPRNKIREAHVIFLFVQVITWLVGLIVVEYRLIEYPDRFFEYSTKTSFAFEYFIYPSICIIFNLYYPEKKNIFRQFMHNAYYCTGITITEVLCERYTNIIKYIHWSWYITWITLFITFYASRIYYVWFFRLKNN</sequence>
<keyword evidence="1" id="KW-0472">Membrane</keyword>
<gene>
    <name evidence="2" type="ORF">CPJCM30710_02980</name>
</gene>
<evidence type="ECO:0000313" key="2">
    <source>
        <dbReference type="EMBL" id="GIM27632.1"/>
    </source>
</evidence>